<feature type="non-terminal residue" evidence="2">
    <location>
        <position position="35"/>
    </location>
</feature>
<feature type="transmembrane region" description="Helical" evidence="1">
    <location>
        <begin position="6"/>
        <end position="23"/>
    </location>
</feature>
<name>X1UXJ4_9ZZZZ</name>
<evidence type="ECO:0000256" key="1">
    <source>
        <dbReference type="SAM" id="Phobius"/>
    </source>
</evidence>
<gene>
    <name evidence="2" type="ORF">S12H4_50265</name>
</gene>
<protein>
    <submittedName>
        <fullName evidence="2">Uncharacterized protein</fullName>
    </submittedName>
</protein>
<proteinExistence type="predicted"/>
<keyword evidence="1" id="KW-0472">Membrane</keyword>
<keyword evidence="1" id="KW-0812">Transmembrane</keyword>
<reference evidence="2" key="1">
    <citation type="journal article" date="2014" name="Front. Microbiol.">
        <title>High frequency of phylogenetically diverse reductive dehalogenase-homologous genes in deep subseafloor sedimentary metagenomes.</title>
        <authorList>
            <person name="Kawai M."/>
            <person name="Futagami T."/>
            <person name="Toyoda A."/>
            <person name="Takaki Y."/>
            <person name="Nishi S."/>
            <person name="Hori S."/>
            <person name="Arai W."/>
            <person name="Tsubouchi T."/>
            <person name="Morono Y."/>
            <person name="Uchiyama I."/>
            <person name="Ito T."/>
            <person name="Fujiyama A."/>
            <person name="Inagaki F."/>
            <person name="Takami H."/>
        </authorList>
    </citation>
    <scope>NUCLEOTIDE SEQUENCE</scope>
    <source>
        <strain evidence="2">Expedition CK06-06</strain>
    </source>
</reference>
<accession>X1UXJ4</accession>
<keyword evidence="1" id="KW-1133">Transmembrane helix</keyword>
<dbReference type="EMBL" id="BARW01031635">
    <property type="protein sequence ID" value="GAJ04606.1"/>
    <property type="molecule type" value="Genomic_DNA"/>
</dbReference>
<sequence>MYIFLIPLIIAIVLSVFLLPYIIREGDRVLADQII</sequence>
<dbReference type="AlphaFoldDB" id="X1UXJ4"/>
<organism evidence="2">
    <name type="scientific">marine sediment metagenome</name>
    <dbReference type="NCBI Taxonomy" id="412755"/>
    <lineage>
        <taxon>unclassified sequences</taxon>
        <taxon>metagenomes</taxon>
        <taxon>ecological metagenomes</taxon>
    </lineage>
</organism>
<evidence type="ECO:0000313" key="2">
    <source>
        <dbReference type="EMBL" id="GAJ04606.1"/>
    </source>
</evidence>
<comment type="caution">
    <text evidence="2">The sequence shown here is derived from an EMBL/GenBank/DDBJ whole genome shotgun (WGS) entry which is preliminary data.</text>
</comment>